<gene>
    <name evidence="2" type="ORF">P3F81_02655</name>
</gene>
<dbReference type="PANTHER" id="PTHR30383:SF5">
    <property type="entry name" value="SGNH HYDROLASE-TYPE ESTERASE DOMAIN-CONTAINING PROTEIN"/>
    <property type="match status" value="1"/>
</dbReference>
<dbReference type="GO" id="GO:0004622">
    <property type="term" value="F:phosphatidylcholine lysophospholipase activity"/>
    <property type="evidence" value="ECO:0007669"/>
    <property type="project" value="TreeGrafter"/>
</dbReference>
<keyword evidence="3" id="KW-1185">Reference proteome</keyword>
<dbReference type="AlphaFoldDB" id="A0A9Y2ERI8"/>
<dbReference type="Gene3D" id="2.60.40.10">
    <property type="entry name" value="Immunoglobulins"/>
    <property type="match status" value="1"/>
</dbReference>
<dbReference type="InterPro" id="IPR013830">
    <property type="entry name" value="SGNH_hydro"/>
</dbReference>
<dbReference type="Gene3D" id="3.40.50.1110">
    <property type="entry name" value="SGNH hydrolase"/>
    <property type="match status" value="1"/>
</dbReference>
<sequence>MSLFSSNDVFAKKKEMNDVKKIRIVWDTVPDAAGYELIVTKGKTNKPSQAVWKNEWISTPGYELDASLLNLENGDLYWSVRGIDINKKPLNKFSQPYKISEAQLDPVSPLTTTKFDELSYAKMYPVYSWIPVLKASGYDLQVYYDEDYNLTTPDKLIVAKEIQGQSAFDYYDEQAYRQAGRYWWRVRAKNNSDIPLGKWSEPVIFNVESGGKIASLGDSITHGGGAVSVPPSEPLYDWQHYSGLKIRNLGYSGNTVSDMLARFNDDVLAFKPEILVIMGGINDLRAGTKGVEVIQGLNRIKYKCSFYNITPVFVTVAPINPYEMKTVSNIVATSEWLREERIVNEWIKRQTHYVDITHELSDFNGWLRPELSSDGLHPDVEGKKIIGEKIGEYLKDNFIGIES</sequence>
<protein>
    <submittedName>
        <fullName evidence="2">GDSL-type esterase/lipase family protein</fullName>
    </submittedName>
</protein>
<dbReference type="Pfam" id="PF13472">
    <property type="entry name" value="Lipase_GDSL_2"/>
    <property type="match status" value="1"/>
</dbReference>
<dbReference type="InterPro" id="IPR013783">
    <property type="entry name" value="Ig-like_fold"/>
</dbReference>
<proteinExistence type="predicted"/>
<dbReference type="SUPFAM" id="SSF52266">
    <property type="entry name" value="SGNH hydrolase"/>
    <property type="match status" value="1"/>
</dbReference>
<dbReference type="EMBL" id="CP120678">
    <property type="protein sequence ID" value="WIW71252.1"/>
    <property type="molecule type" value="Genomic_DNA"/>
</dbReference>
<evidence type="ECO:0000313" key="2">
    <source>
        <dbReference type="EMBL" id="WIW71252.1"/>
    </source>
</evidence>
<dbReference type="InterPro" id="IPR036514">
    <property type="entry name" value="SGNH_hydro_sf"/>
</dbReference>
<dbReference type="RefSeq" id="WP_309320600.1">
    <property type="nucleotide sequence ID" value="NZ_CP120678.1"/>
</dbReference>
<dbReference type="PANTHER" id="PTHR30383">
    <property type="entry name" value="THIOESTERASE 1/PROTEASE 1/LYSOPHOSPHOLIPASE L1"/>
    <property type="match status" value="1"/>
</dbReference>
<dbReference type="InterPro" id="IPR051532">
    <property type="entry name" value="Ester_Hydrolysis_Enzymes"/>
</dbReference>
<feature type="domain" description="SGNH hydrolase-type esterase" evidence="1">
    <location>
        <begin position="216"/>
        <end position="384"/>
    </location>
</feature>
<name>A0A9Y2ERI8_9FIRM</name>
<accession>A0A9Y2ERI8</accession>
<dbReference type="Proteomes" id="UP001243623">
    <property type="component" value="Chromosome"/>
</dbReference>
<organism evidence="2 3">
    <name type="scientific">Selenobaculum gibii</name>
    <dbReference type="NCBI Taxonomy" id="3054208"/>
    <lineage>
        <taxon>Bacteria</taxon>
        <taxon>Bacillati</taxon>
        <taxon>Bacillota</taxon>
        <taxon>Negativicutes</taxon>
        <taxon>Selenomonadales</taxon>
        <taxon>Selenomonadaceae</taxon>
        <taxon>Selenobaculum</taxon>
    </lineage>
</organism>
<reference evidence="2" key="1">
    <citation type="submission" date="2023-03" db="EMBL/GenBank/DDBJ databases">
        <title>Selenobaculum gbiensis gen. nov. sp. nov., a new bacterium isolated from the gut microbiota of IBD patient.</title>
        <authorList>
            <person name="Yeo S."/>
            <person name="Park H."/>
            <person name="Huh C.S."/>
        </authorList>
    </citation>
    <scope>NUCLEOTIDE SEQUENCE</scope>
    <source>
        <strain evidence="2">ICN-92133</strain>
    </source>
</reference>
<evidence type="ECO:0000259" key="1">
    <source>
        <dbReference type="Pfam" id="PF13472"/>
    </source>
</evidence>
<dbReference type="KEGG" id="sgbi:P3F81_02655"/>
<evidence type="ECO:0000313" key="3">
    <source>
        <dbReference type="Proteomes" id="UP001243623"/>
    </source>
</evidence>